<organism evidence="1 2">
    <name type="scientific">Citrobacter phage Miller</name>
    <dbReference type="NCBI Taxonomy" id="1527524"/>
    <lineage>
        <taxon>Viruses</taxon>
        <taxon>Duplodnaviria</taxon>
        <taxon>Heunggongvirae</taxon>
        <taxon>Uroviricota</taxon>
        <taxon>Caudoviricetes</taxon>
        <taxon>Pantevenvirales</taxon>
        <taxon>Straboviridae</taxon>
        <taxon>Pseudotevenvirus</taxon>
        <taxon>Pseudotevenvirus miller</taxon>
    </lineage>
</organism>
<evidence type="ECO:0000313" key="1">
    <source>
        <dbReference type="EMBL" id="AIK68083.1"/>
    </source>
</evidence>
<evidence type="ECO:0000313" key="2">
    <source>
        <dbReference type="Proteomes" id="UP000201263"/>
    </source>
</evidence>
<gene>
    <name evidence="1" type="ORF">CPTMiller_00147</name>
</gene>
<dbReference type="EMBL" id="KM236237">
    <property type="protein sequence ID" value="AIK68083.1"/>
    <property type="molecule type" value="Genomic_DNA"/>
</dbReference>
<name>A0A076YI59_9CAUD</name>
<keyword evidence="2" id="KW-1185">Reference proteome</keyword>
<accession>A0A076YI59</accession>
<dbReference type="KEGG" id="vg:22113619"/>
<sequence>MIQLDKEKLYHKIEQFAKARDRFLDGEAKASQEAMDWWDDIVAFVDDLLDAERKEARE</sequence>
<protein>
    <submittedName>
        <fullName evidence="1">Uncharacterized protein</fullName>
    </submittedName>
</protein>
<proteinExistence type="predicted"/>
<dbReference type="GeneID" id="22113619"/>
<dbReference type="Proteomes" id="UP000201263">
    <property type="component" value="Segment"/>
</dbReference>
<reference evidence="1 2" key="1">
    <citation type="submission" date="2014-07" db="EMBL/GenBank/DDBJ databases">
        <title>Complete Genome of Citrobacter freundii Myophage Miller.</title>
        <authorList>
            <person name="Hwang K."/>
            <person name="Luna A.J."/>
            <person name="Hernandez A.C."/>
            <person name="Everett G.F.K."/>
        </authorList>
    </citation>
    <scope>NUCLEOTIDE SEQUENCE [LARGE SCALE GENOMIC DNA]</scope>
</reference>
<dbReference type="RefSeq" id="YP_009097749.1">
    <property type="nucleotide sequence ID" value="NC_025414.1"/>
</dbReference>